<dbReference type="InterPro" id="IPR036412">
    <property type="entry name" value="HAD-like_sf"/>
</dbReference>
<reference evidence="1 2" key="1">
    <citation type="journal article" date="2017" name="Front. Microbiol.">
        <title>New Insights into the Diversity of the Genus Faecalibacterium.</title>
        <authorList>
            <person name="Benevides L."/>
            <person name="Burman S."/>
            <person name="Martin R."/>
            <person name="Robert V."/>
            <person name="Thomas M."/>
            <person name="Miquel S."/>
            <person name="Chain F."/>
            <person name="Sokol H."/>
            <person name="Bermudez-Humaran L.G."/>
            <person name="Morrison M."/>
            <person name="Langella P."/>
            <person name="Azevedo V.A."/>
            <person name="Chatel J.M."/>
            <person name="Soares S."/>
        </authorList>
    </citation>
    <scope>NUCLEOTIDE SEQUENCE [LARGE SCALE GENOMIC DNA]</scope>
    <source>
        <strain evidence="1 2">CNCM I 4575</strain>
    </source>
</reference>
<proteinExistence type="predicted"/>
<dbReference type="InterPro" id="IPR023214">
    <property type="entry name" value="HAD_sf"/>
</dbReference>
<dbReference type="Proteomes" id="UP000220005">
    <property type="component" value="Unassembled WGS sequence"/>
</dbReference>
<dbReference type="AlphaFoldDB" id="A0A2A7ASK1"/>
<dbReference type="Gene3D" id="3.40.50.1000">
    <property type="entry name" value="HAD superfamily/HAD-like"/>
    <property type="match status" value="1"/>
</dbReference>
<protein>
    <submittedName>
        <fullName evidence="1">Haloacid dehalogenase</fullName>
    </submittedName>
</protein>
<accession>A0A2A7ASK1</accession>
<dbReference type="Pfam" id="PF08282">
    <property type="entry name" value="Hydrolase_3"/>
    <property type="match status" value="1"/>
</dbReference>
<dbReference type="EMBL" id="NMTY01000004">
    <property type="protein sequence ID" value="PDX82134.1"/>
    <property type="molecule type" value="Genomic_DNA"/>
</dbReference>
<gene>
    <name evidence="1" type="ORF">CGS58_01295</name>
</gene>
<evidence type="ECO:0000313" key="2">
    <source>
        <dbReference type="Proteomes" id="UP000220005"/>
    </source>
</evidence>
<dbReference type="SUPFAM" id="SSF56784">
    <property type="entry name" value="HAD-like"/>
    <property type="match status" value="1"/>
</dbReference>
<organism evidence="1 2">
    <name type="scientific">Faecalibacterium prausnitzii</name>
    <dbReference type="NCBI Taxonomy" id="853"/>
    <lineage>
        <taxon>Bacteria</taxon>
        <taxon>Bacillati</taxon>
        <taxon>Bacillota</taxon>
        <taxon>Clostridia</taxon>
        <taxon>Eubacteriales</taxon>
        <taxon>Oscillospiraceae</taxon>
        <taxon>Faecalibacterium</taxon>
    </lineage>
</organism>
<sequence>MSNSIENTLVLCDLDNLLLNAEGNLPQLHRDVLQLFASRGGKLTVYSQRSPKVVRSLLGGVRLSAPALVCGGILAYNFAEGSGTALCSFAGMEDSVLNVLPAAPGIGIAFQMRDGTTRVVRMSEALEAHLRQEWTSFVLSNAADVKGEEVLRILFYQDKKQVPLTALLEKTLGEATVTLRAERMASDVVALLPGGVSGTAMLNAVCPPAGYSAEQLTVLADCTQMTELVQLAGNSVVPADAPAELRLAAKQTTLTDHDAGAAAELLYGMVRAAEKFA</sequence>
<dbReference type="Gene3D" id="3.30.1240.10">
    <property type="match status" value="1"/>
</dbReference>
<evidence type="ECO:0000313" key="1">
    <source>
        <dbReference type="EMBL" id="PDX82134.1"/>
    </source>
</evidence>
<dbReference type="RefSeq" id="WP_097838652.1">
    <property type="nucleotide sequence ID" value="NZ_NMTY01000004.1"/>
</dbReference>
<name>A0A2A7ASK1_9FIRM</name>
<comment type="caution">
    <text evidence="1">The sequence shown here is derived from an EMBL/GenBank/DDBJ whole genome shotgun (WGS) entry which is preliminary data.</text>
</comment>